<organism evidence="1 2">
    <name type="scientific">Eilatimonas milleporae</name>
    <dbReference type="NCBI Taxonomy" id="911205"/>
    <lineage>
        <taxon>Bacteria</taxon>
        <taxon>Pseudomonadati</taxon>
        <taxon>Pseudomonadota</taxon>
        <taxon>Alphaproteobacteria</taxon>
        <taxon>Kordiimonadales</taxon>
        <taxon>Kordiimonadaceae</taxon>
        <taxon>Eilatimonas</taxon>
    </lineage>
</organism>
<sequence length="32" mass="3715">MSRYKNRLGMDNGGIMHETGRQYIHMDMGMIA</sequence>
<dbReference type="InParanoid" id="A0A3M0CWQ1"/>
<evidence type="ECO:0000313" key="1">
    <source>
        <dbReference type="EMBL" id="RMB11756.1"/>
    </source>
</evidence>
<reference evidence="1 2" key="1">
    <citation type="submission" date="2018-10" db="EMBL/GenBank/DDBJ databases">
        <title>Genomic Encyclopedia of Archaeal and Bacterial Type Strains, Phase II (KMG-II): from individual species to whole genera.</title>
        <authorList>
            <person name="Goeker M."/>
        </authorList>
    </citation>
    <scope>NUCLEOTIDE SEQUENCE [LARGE SCALE GENOMIC DNA]</scope>
    <source>
        <strain evidence="1 2">DSM 25217</strain>
    </source>
</reference>
<gene>
    <name evidence="1" type="ORF">BXY39_0239</name>
</gene>
<accession>A0A3M0CWQ1</accession>
<comment type="caution">
    <text evidence="1">The sequence shown here is derived from an EMBL/GenBank/DDBJ whole genome shotgun (WGS) entry which is preliminary data.</text>
</comment>
<proteinExistence type="predicted"/>
<name>A0A3M0CWQ1_9PROT</name>
<dbReference type="Proteomes" id="UP000271227">
    <property type="component" value="Unassembled WGS sequence"/>
</dbReference>
<keyword evidence="2" id="KW-1185">Reference proteome</keyword>
<dbReference type="AlphaFoldDB" id="A0A3M0CWQ1"/>
<evidence type="ECO:0000313" key="2">
    <source>
        <dbReference type="Proteomes" id="UP000271227"/>
    </source>
</evidence>
<dbReference type="EMBL" id="REFR01000009">
    <property type="protein sequence ID" value="RMB11756.1"/>
    <property type="molecule type" value="Genomic_DNA"/>
</dbReference>
<protein>
    <submittedName>
        <fullName evidence="1">Uncharacterized protein</fullName>
    </submittedName>
</protein>